<accession>X0YM06</accession>
<protein>
    <recommendedName>
        <fullName evidence="2">Type II restriction endonuclease subunit M</fullName>
    </recommendedName>
</protein>
<dbReference type="EMBL" id="BART01008733">
    <property type="protein sequence ID" value="GAG57339.1"/>
    <property type="molecule type" value="Genomic_DNA"/>
</dbReference>
<dbReference type="AlphaFoldDB" id="X0YM06"/>
<name>X0YM06_9ZZZZ</name>
<comment type="caution">
    <text evidence="1">The sequence shown here is derived from an EMBL/GenBank/DDBJ whole genome shotgun (WGS) entry which is preliminary data.</text>
</comment>
<evidence type="ECO:0008006" key="2">
    <source>
        <dbReference type="Google" id="ProtNLM"/>
    </source>
</evidence>
<sequence>EHFSKDARLFKEDQNEVNNIRFALNSNVRSLYNLSNRNRGNDEGEIFSVSVEKNELYKNKQELINYLIGIQFGRWDIRLALNPSLAPKHEKPDDPLPICPPGMLINPKGFPATSGNIVSETWLNQPRNTLTIPSINEQGQAIDYEGKIYRTTVPDSEYPIGVQWDGVVVDDPGVDERTLHQADIVRKLREVLAILWPENHSDIEGEACEILGVKDLREYFRNPSYFFADHLRRYSKSRRKAPIYWPLSTSSGSYTLWLYYHRLDDEILYTAVNRYVDPKISHVERSLNRMKVEISNTTGQQARDLREAIEQNQNFLVELRTFREELLRIAQLPFKPNLNDGVIINAAPFHNLFGLSKWVKDTKAVWDKLEAGEYDWSHMAYTIWPKRVREVCKKDKS</sequence>
<reference evidence="1" key="1">
    <citation type="journal article" date="2014" name="Front. Microbiol.">
        <title>High frequency of phylogenetically diverse reductive dehalogenase-homologous genes in deep subseafloor sedimentary metagenomes.</title>
        <authorList>
            <person name="Kawai M."/>
            <person name="Futagami T."/>
            <person name="Toyoda A."/>
            <person name="Takaki Y."/>
            <person name="Nishi S."/>
            <person name="Hori S."/>
            <person name="Arai W."/>
            <person name="Tsubouchi T."/>
            <person name="Morono Y."/>
            <person name="Uchiyama I."/>
            <person name="Ito T."/>
            <person name="Fujiyama A."/>
            <person name="Inagaki F."/>
            <person name="Takami H."/>
        </authorList>
    </citation>
    <scope>NUCLEOTIDE SEQUENCE</scope>
    <source>
        <strain evidence="1">Expedition CK06-06</strain>
    </source>
</reference>
<gene>
    <name evidence="1" type="ORF">S01H4_19565</name>
</gene>
<feature type="non-terminal residue" evidence="1">
    <location>
        <position position="1"/>
    </location>
</feature>
<feature type="non-terminal residue" evidence="1">
    <location>
        <position position="397"/>
    </location>
</feature>
<proteinExistence type="predicted"/>
<evidence type="ECO:0000313" key="1">
    <source>
        <dbReference type="EMBL" id="GAG57339.1"/>
    </source>
</evidence>
<organism evidence="1">
    <name type="scientific">marine sediment metagenome</name>
    <dbReference type="NCBI Taxonomy" id="412755"/>
    <lineage>
        <taxon>unclassified sequences</taxon>
        <taxon>metagenomes</taxon>
        <taxon>ecological metagenomes</taxon>
    </lineage>
</organism>